<organism evidence="3 4">
    <name type="scientific">Halomarina oriensis</name>
    <dbReference type="NCBI Taxonomy" id="671145"/>
    <lineage>
        <taxon>Archaea</taxon>
        <taxon>Methanobacteriati</taxon>
        <taxon>Methanobacteriota</taxon>
        <taxon>Stenosarchaea group</taxon>
        <taxon>Halobacteria</taxon>
        <taxon>Halobacteriales</taxon>
        <taxon>Natronomonadaceae</taxon>
        <taxon>Halomarina</taxon>
    </lineage>
</organism>
<evidence type="ECO:0000256" key="1">
    <source>
        <dbReference type="ARBA" id="ARBA00022723"/>
    </source>
</evidence>
<dbReference type="PANTHER" id="PTHR35848:SF9">
    <property type="entry name" value="SLL1358 PROTEIN"/>
    <property type="match status" value="1"/>
</dbReference>
<keyword evidence="1" id="KW-0479">Metal-binding</keyword>
<gene>
    <name evidence="3" type="ORF">GQS65_01785</name>
</gene>
<accession>A0A6B0GHH5</accession>
<dbReference type="PANTHER" id="PTHR35848">
    <property type="entry name" value="OXALATE-BINDING PROTEIN"/>
    <property type="match status" value="1"/>
</dbReference>
<dbReference type="Gene3D" id="2.60.120.10">
    <property type="entry name" value="Jelly Rolls"/>
    <property type="match status" value="1"/>
</dbReference>
<name>A0A6B0GHH5_9EURY</name>
<dbReference type="GO" id="GO:0046872">
    <property type="term" value="F:metal ion binding"/>
    <property type="evidence" value="ECO:0007669"/>
    <property type="project" value="UniProtKB-KW"/>
</dbReference>
<dbReference type="Pfam" id="PF07883">
    <property type="entry name" value="Cupin_2"/>
    <property type="match status" value="1"/>
</dbReference>
<dbReference type="InterPro" id="IPR051610">
    <property type="entry name" value="GPI/OXD"/>
</dbReference>
<dbReference type="Proteomes" id="UP000451471">
    <property type="component" value="Unassembled WGS sequence"/>
</dbReference>
<dbReference type="InterPro" id="IPR011051">
    <property type="entry name" value="RmlC_Cupin_sf"/>
</dbReference>
<sequence length="162" mass="17967">MKKVALDEIRNEPNPLKVHEVRKPVSKVLGTEDFAMNYFELDSGESFSGGLHTHHDQEEVFYVQEGTATFQTREEIADDTESVEVGPDEAIRFEPGEYQQGINMGEEEVVGLALGAPGAMHDWDDIESVVYCPECGEETGHDLAMEDGRFEITCGDCGHEQG</sequence>
<protein>
    <submittedName>
        <fullName evidence="3">Cupin domain-containing protein</fullName>
    </submittedName>
</protein>
<proteinExistence type="predicted"/>
<evidence type="ECO:0000313" key="3">
    <source>
        <dbReference type="EMBL" id="MWG33231.1"/>
    </source>
</evidence>
<keyword evidence="4" id="KW-1185">Reference proteome</keyword>
<dbReference type="SUPFAM" id="SSF51182">
    <property type="entry name" value="RmlC-like cupins"/>
    <property type="match status" value="1"/>
</dbReference>
<dbReference type="EMBL" id="WSZK01000006">
    <property type="protein sequence ID" value="MWG33231.1"/>
    <property type="molecule type" value="Genomic_DNA"/>
</dbReference>
<dbReference type="InterPro" id="IPR014710">
    <property type="entry name" value="RmlC-like_jellyroll"/>
</dbReference>
<evidence type="ECO:0000259" key="2">
    <source>
        <dbReference type="Pfam" id="PF07883"/>
    </source>
</evidence>
<evidence type="ECO:0000313" key="4">
    <source>
        <dbReference type="Proteomes" id="UP000451471"/>
    </source>
</evidence>
<reference evidence="3 4" key="1">
    <citation type="submission" date="2019-12" db="EMBL/GenBank/DDBJ databases">
        <title>Halocatena pleomorpha gen. nov. sp. nov., an extremely halophilic archaeon of family Halobacteriaceae isolated from saltpan soil.</title>
        <authorList>
            <person name="Pal Y."/>
            <person name="Verma A."/>
            <person name="Krishnamurthi S."/>
            <person name="Kumar P."/>
        </authorList>
    </citation>
    <scope>NUCLEOTIDE SEQUENCE [LARGE SCALE GENOMIC DNA]</scope>
    <source>
        <strain evidence="3 4">JCM 16495</strain>
    </source>
</reference>
<comment type="caution">
    <text evidence="3">The sequence shown here is derived from an EMBL/GenBank/DDBJ whole genome shotgun (WGS) entry which is preliminary data.</text>
</comment>
<feature type="domain" description="Cupin type-2" evidence="2">
    <location>
        <begin position="39"/>
        <end position="112"/>
    </location>
</feature>
<dbReference type="InterPro" id="IPR013096">
    <property type="entry name" value="Cupin_2"/>
</dbReference>
<dbReference type="OrthoDB" id="190812at2157"/>
<dbReference type="AlphaFoldDB" id="A0A6B0GHH5"/>
<dbReference type="RefSeq" id="WP_158202966.1">
    <property type="nucleotide sequence ID" value="NZ_WSZK01000006.1"/>
</dbReference>